<reference evidence="2 3" key="1">
    <citation type="submission" date="2023-08" db="EMBL/GenBank/DDBJ databases">
        <title>Black Yeasts Isolated from many extreme environments.</title>
        <authorList>
            <person name="Coleine C."/>
            <person name="Stajich J.E."/>
            <person name="Selbmann L."/>
        </authorList>
    </citation>
    <scope>NUCLEOTIDE SEQUENCE [LARGE SCALE GENOMIC DNA]</scope>
    <source>
        <strain evidence="2 3">CCFEE 536</strain>
    </source>
</reference>
<evidence type="ECO:0000313" key="2">
    <source>
        <dbReference type="EMBL" id="KAK5280290.1"/>
    </source>
</evidence>
<dbReference type="PANTHER" id="PTHR22775">
    <property type="entry name" value="SORTING NEXIN"/>
    <property type="match status" value="1"/>
</dbReference>
<dbReference type="Proteomes" id="UP001357485">
    <property type="component" value="Unassembled WGS sequence"/>
</dbReference>
<dbReference type="Pfam" id="PF08628">
    <property type="entry name" value="Nexin_C"/>
    <property type="match status" value="1"/>
</dbReference>
<protein>
    <submittedName>
        <fullName evidence="2">tRNA (Guanine-N(7)-)-methyltransferase (tRNA(m7G46)-methyltransferase)</fullName>
    </submittedName>
</protein>
<accession>A0ABR0M4C7</accession>
<comment type="caution">
    <text evidence="2">The sequence shown here is derived from an EMBL/GenBank/DDBJ whole genome shotgun (WGS) entry which is preliminary data.</text>
</comment>
<dbReference type="PANTHER" id="PTHR22775:SF3">
    <property type="entry name" value="SORTING NEXIN-13"/>
    <property type="match status" value="1"/>
</dbReference>
<evidence type="ECO:0000259" key="1">
    <source>
        <dbReference type="Pfam" id="PF08628"/>
    </source>
</evidence>
<feature type="non-terminal residue" evidence="2">
    <location>
        <position position="111"/>
    </location>
</feature>
<feature type="domain" description="Sorting nexin C-terminal" evidence="1">
    <location>
        <begin position="3"/>
        <end position="110"/>
    </location>
</feature>
<feature type="non-terminal residue" evidence="2">
    <location>
        <position position="1"/>
    </location>
</feature>
<keyword evidence="3" id="KW-1185">Reference proteome</keyword>
<evidence type="ECO:0000313" key="3">
    <source>
        <dbReference type="Proteomes" id="UP001357485"/>
    </source>
</evidence>
<organism evidence="2 3">
    <name type="scientific">Cryomyces antarcticus</name>
    <dbReference type="NCBI Taxonomy" id="329879"/>
    <lineage>
        <taxon>Eukaryota</taxon>
        <taxon>Fungi</taxon>
        <taxon>Dikarya</taxon>
        <taxon>Ascomycota</taxon>
        <taxon>Pezizomycotina</taxon>
        <taxon>Dothideomycetes</taxon>
        <taxon>Dothideomycetes incertae sedis</taxon>
        <taxon>Cryomyces</taxon>
    </lineage>
</organism>
<gene>
    <name evidence="2" type="primary">TRM8_3</name>
    <name evidence="2" type="ORF">LTR16_007036</name>
</gene>
<sequence>NNWLRGRAVVVVLHQLLGGTIERKVRDSAKALGQEESVVKYINVVKDMMWPAGKMRPPSTPRTDAEKFRSKEEAGLLLATLIPDLASNVVGRVNAQGASRRVFACLNNHRL</sequence>
<dbReference type="InterPro" id="IPR013937">
    <property type="entry name" value="Sorting_nexin_C"/>
</dbReference>
<proteinExistence type="predicted"/>
<dbReference type="EMBL" id="JAVRRA010001432">
    <property type="protein sequence ID" value="KAK5280290.1"/>
    <property type="molecule type" value="Genomic_DNA"/>
</dbReference>
<name>A0ABR0M4C7_9PEZI</name>